<evidence type="ECO:0008006" key="5">
    <source>
        <dbReference type="Google" id="ProtNLM"/>
    </source>
</evidence>
<reference evidence="3 4" key="1">
    <citation type="submission" date="2024-04" db="EMBL/GenBank/DDBJ databases">
        <title>Phyllosticta paracitricarpa is synonymous to the EU quarantine fungus P. citricarpa based on phylogenomic analyses.</title>
        <authorList>
            <consortium name="Lawrence Berkeley National Laboratory"/>
            <person name="Van Ingen-Buijs V.A."/>
            <person name="Van Westerhoven A.C."/>
            <person name="Haridas S."/>
            <person name="Skiadas P."/>
            <person name="Martin F."/>
            <person name="Groenewald J.Z."/>
            <person name="Crous P.W."/>
            <person name="Seidl M.F."/>
        </authorList>
    </citation>
    <scope>NUCLEOTIDE SEQUENCE [LARGE SCALE GENOMIC DNA]</scope>
    <source>
        <strain evidence="3 4">CBS 122670</strain>
    </source>
</reference>
<keyword evidence="4" id="KW-1185">Reference proteome</keyword>
<sequence>MCCWATLLSSAAAAAAAAAPAYLPSVSTNVARGSAAQRSAAQRFAAFRYTGRTSPGIMLIRHWAGVGWTGSSSRTNQLKRRHMRVPAGPRRPRAAGPPGLGGPLIHARESDG</sequence>
<dbReference type="Proteomes" id="UP001365128">
    <property type="component" value="Unassembled WGS sequence"/>
</dbReference>
<feature type="chain" id="PRO_5046341553" description="Secreted protein" evidence="2">
    <location>
        <begin position="18"/>
        <end position="112"/>
    </location>
</feature>
<evidence type="ECO:0000256" key="2">
    <source>
        <dbReference type="SAM" id="SignalP"/>
    </source>
</evidence>
<dbReference type="EMBL" id="JBBPDW010000001">
    <property type="protein sequence ID" value="KAK7556855.1"/>
    <property type="molecule type" value="Genomic_DNA"/>
</dbReference>
<keyword evidence="2" id="KW-0732">Signal</keyword>
<feature type="region of interest" description="Disordered" evidence="1">
    <location>
        <begin position="69"/>
        <end position="112"/>
    </location>
</feature>
<protein>
    <recommendedName>
        <fullName evidence="5">Secreted protein</fullName>
    </recommendedName>
</protein>
<proteinExistence type="predicted"/>
<organism evidence="3 4">
    <name type="scientific">Phyllosticta citricarpa</name>
    <dbReference type="NCBI Taxonomy" id="55181"/>
    <lineage>
        <taxon>Eukaryota</taxon>
        <taxon>Fungi</taxon>
        <taxon>Dikarya</taxon>
        <taxon>Ascomycota</taxon>
        <taxon>Pezizomycotina</taxon>
        <taxon>Dothideomycetes</taxon>
        <taxon>Dothideomycetes incertae sedis</taxon>
        <taxon>Botryosphaeriales</taxon>
        <taxon>Phyllostictaceae</taxon>
        <taxon>Phyllosticta</taxon>
    </lineage>
</organism>
<evidence type="ECO:0000256" key="1">
    <source>
        <dbReference type="SAM" id="MobiDB-lite"/>
    </source>
</evidence>
<accession>A0ABR1MR07</accession>
<name>A0ABR1MR07_9PEZI</name>
<gene>
    <name evidence="3" type="ORF">IWX46DRAFT_623517</name>
</gene>
<feature type="signal peptide" evidence="2">
    <location>
        <begin position="1"/>
        <end position="17"/>
    </location>
</feature>
<comment type="caution">
    <text evidence="3">The sequence shown here is derived from an EMBL/GenBank/DDBJ whole genome shotgun (WGS) entry which is preliminary data.</text>
</comment>
<evidence type="ECO:0000313" key="4">
    <source>
        <dbReference type="Proteomes" id="UP001365128"/>
    </source>
</evidence>
<evidence type="ECO:0000313" key="3">
    <source>
        <dbReference type="EMBL" id="KAK7556855.1"/>
    </source>
</evidence>